<gene>
    <name evidence="8" type="ORF">HS1_001936</name>
</gene>
<keyword evidence="2" id="KW-0949">S-adenosyl-L-methionine</keyword>
<evidence type="ECO:0000256" key="5">
    <source>
        <dbReference type="ARBA" id="ARBA00023014"/>
    </source>
</evidence>
<dbReference type="PANTHER" id="PTHR43409">
    <property type="entry name" value="ANAEROBIC MAGNESIUM-PROTOPORPHYRIN IX MONOMETHYL ESTER CYCLASE-RELATED"/>
    <property type="match status" value="1"/>
</dbReference>
<organism evidence="8 9">
    <name type="scientific">Desulfofervidus auxilii</name>
    <dbReference type="NCBI Taxonomy" id="1621989"/>
    <lineage>
        <taxon>Bacteria</taxon>
        <taxon>Pseudomonadati</taxon>
        <taxon>Thermodesulfobacteriota</taxon>
        <taxon>Candidatus Desulfofervidia</taxon>
        <taxon>Candidatus Desulfofervidales</taxon>
        <taxon>Candidatus Desulfofervidaceae</taxon>
        <taxon>Candidatus Desulfofervidus</taxon>
    </lineage>
</organism>
<dbReference type="GO" id="GO:0031419">
    <property type="term" value="F:cobalamin binding"/>
    <property type="evidence" value="ECO:0007669"/>
    <property type="project" value="InterPro"/>
</dbReference>
<dbReference type="PROSITE" id="PS51332">
    <property type="entry name" value="B12_BINDING"/>
    <property type="match status" value="1"/>
</dbReference>
<dbReference type="Gene3D" id="3.80.30.20">
    <property type="entry name" value="tm_1862 like domain"/>
    <property type="match status" value="1"/>
</dbReference>
<dbReference type="InterPro" id="IPR034466">
    <property type="entry name" value="Methyltransferase_Class_B"/>
</dbReference>
<dbReference type="RefSeq" id="WP_066064640.1">
    <property type="nucleotide sequence ID" value="NZ_CP013015.1"/>
</dbReference>
<keyword evidence="5" id="KW-0411">Iron-sulfur</keyword>
<evidence type="ECO:0000313" key="9">
    <source>
        <dbReference type="Proteomes" id="UP000070560"/>
    </source>
</evidence>
<dbReference type="Pfam" id="PF04055">
    <property type="entry name" value="Radical_SAM"/>
    <property type="match status" value="1"/>
</dbReference>
<dbReference type="SUPFAM" id="SSF102114">
    <property type="entry name" value="Radical SAM enzymes"/>
    <property type="match status" value="1"/>
</dbReference>
<dbReference type="InterPro" id="IPR051198">
    <property type="entry name" value="BchE-like"/>
</dbReference>
<sequence length="486" mass="56776">MKVLFLQPPMGGWVTWGRHIAINVNHAQLAANLREWYPEIEIKVLDCRALNFSETQMINAIKEIEPNLVYMGDALQTTGVAAIHPRYQRAAKLIKENMPQVQICVGGFFYGANAPKMLEETPEFDFVIAGETERTMPELTKELSKKDPDIPSIKGLSYRNNGTVELTEYRPLIENLDDLPLPAYDLFPMDKYIGFNRIKHYVETYHSRGCPNGCRFCVGWTNYDHRGDKDWTCYRIRSGKRVAEELELLEKQFGAKWVVMMDEDFNVYRERMEEFIEEMEKRQLKVKFFFMGRAPYHLRDKDLLKPLRKIGFVCGLFGMEAVDKKTLEKINKGISVDQVAETVRLFRENNIMSVVTWMVGFPDDDEVKIKDRFERINHIDPDMTALQIMTPLPGIPMYKELEPFIEDQDLRKWDFQHAVVSTKYLSKEDLGRLAAWANREFYSQPGRVQRILYDKKYHPFCRLTARCYIETAEAHTKAAIEDEIFV</sequence>
<dbReference type="KEGG" id="daw:HS1_001936"/>
<dbReference type="SMART" id="SM00729">
    <property type="entry name" value="Elp3"/>
    <property type="match status" value="1"/>
</dbReference>
<dbReference type="AlphaFoldDB" id="A0A7U4QLU8"/>
<evidence type="ECO:0000313" key="8">
    <source>
        <dbReference type="EMBL" id="AMM41730.1"/>
    </source>
</evidence>
<dbReference type="InterPro" id="IPR006638">
    <property type="entry name" value="Elp3/MiaA/NifB-like_rSAM"/>
</dbReference>
<name>A0A7U4QLU8_DESA2</name>
<evidence type="ECO:0000256" key="2">
    <source>
        <dbReference type="ARBA" id="ARBA00022691"/>
    </source>
</evidence>
<evidence type="ECO:0000259" key="6">
    <source>
        <dbReference type="PROSITE" id="PS51332"/>
    </source>
</evidence>
<evidence type="ECO:0000256" key="1">
    <source>
        <dbReference type="ARBA" id="ARBA00001966"/>
    </source>
</evidence>
<dbReference type="GO" id="GO:0003824">
    <property type="term" value="F:catalytic activity"/>
    <property type="evidence" value="ECO:0007669"/>
    <property type="project" value="InterPro"/>
</dbReference>
<dbReference type="InterPro" id="IPR023404">
    <property type="entry name" value="rSAM_horseshoe"/>
</dbReference>
<reference evidence="8 9" key="1">
    <citation type="submission" date="2015-10" db="EMBL/GenBank/DDBJ databases">
        <title>Candidatus Desulfofervidus auxilii, a hydrogenotrophic sulfate-reducing bacterium involved in the thermophilic anaerobic oxidation of methane.</title>
        <authorList>
            <person name="Krukenberg V."/>
            <person name="Richter M."/>
            <person name="Wegener G."/>
        </authorList>
    </citation>
    <scope>NUCLEOTIDE SEQUENCE [LARGE SCALE GENOMIC DNA]</scope>
    <source>
        <strain evidence="8 9">HS1</strain>
    </source>
</reference>
<dbReference type="InterPro" id="IPR006158">
    <property type="entry name" value="Cobalamin-bd"/>
</dbReference>
<accession>A0A7U4QLU8</accession>
<dbReference type="GO" id="GO:0005829">
    <property type="term" value="C:cytosol"/>
    <property type="evidence" value="ECO:0007669"/>
    <property type="project" value="TreeGrafter"/>
</dbReference>
<dbReference type="GO" id="GO:0051539">
    <property type="term" value="F:4 iron, 4 sulfur cluster binding"/>
    <property type="evidence" value="ECO:0007669"/>
    <property type="project" value="UniProtKB-KW"/>
</dbReference>
<keyword evidence="9" id="KW-1185">Reference proteome</keyword>
<protein>
    <submittedName>
        <fullName evidence="8">Fe-S oxidoreductase</fullName>
    </submittedName>
</protein>
<dbReference type="EMBL" id="CP013015">
    <property type="protein sequence ID" value="AMM41730.1"/>
    <property type="molecule type" value="Genomic_DNA"/>
</dbReference>
<dbReference type="Proteomes" id="UP000070560">
    <property type="component" value="Chromosome"/>
</dbReference>
<feature type="domain" description="Radical SAM core" evidence="7">
    <location>
        <begin position="194"/>
        <end position="428"/>
    </location>
</feature>
<dbReference type="SFLD" id="SFLDG01082">
    <property type="entry name" value="B12-binding_domain_containing"/>
    <property type="match status" value="1"/>
</dbReference>
<dbReference type="OrthoDB" id="9762608at2"/>
<feature type="domain" description="B12-binding" evidence="6">
    <location>
        <begin position="2"/>
        <end position="150"/>
    </location>
</feature>
<dbReference type="PANTHER" id="PTHR43409:SF13">
    <property type="entry name" value="ANAEROBIC MAGNESIUM-PROTOPORPHYRIN IX MONOMETHYL ESTER CYCLASE"/>
    <property type="match status" value="1"/>
</dbReference>
<dbReference type="Gene3D" id="3.40.50.280">
    <property type="entry name" value="Cobalamin-binding domain"/>
    <property type="match status" value="1"/>
</dbReference>
<evidence type="ECO:0000259" key="7">
    <source>
        <dbReference type="PROSITE" id="PS51918"/>
    </source>
</evidence>
<dbReference type="GO" id="GO:0046872">
    <property type="term" value="F:metal ion binding"/>
    <property type="evidence" value="ECO:0007669"/>
    <property type="project" value="UniProtKB-KW"/>
</dbReference>
<keyword evidence="3" id="KW-0479">Metal-binding</keyword>
<dbReference type="PROSITE" id="PS51918">
    <property type="entry name" value="RADICAL_SAM"/>
    <property type="match status" value="1"/>
</dbReference>
<comment type="cofactor">
    <cofactor evidence="1">
        <name>[4Fe-4S] cluster</name>
        <dbReference type="ChEBI" id="CHEBI:49883"/>
    </cofactor>
</comment>
<evidence type="ECO:0000256" key="3">
    <source>
        <dbReference type="ARBA" id="ARBA00022723"/>
    </source>
</evidence>
<keyword evidence="4" id="KW-0408">Iron</keyword>
<dbReference type="CDD" id="cd01335">
    <property type="entry name" value="Radical_SAM"/>
    <property type="match status" value="1"/>
</dbReference>
<evidence type="ECO:0000256" key="4">
    <source>
        <dbReference type="ARBA" id="ARBA00023004"/>
    </source>
</evidence>
<dbReference type="SFLD" id="SFLDS00029">
    <property type="entry name" value="Radical_SAM"/>
    <property type="match status" value="1"/>
</dbReference>
<proteinExistence type="predicted"/>
<dbReference type="InterPro" id="IPR007197">
    <property type="entry name" value="rSAM"/>
</dbReference>
<dbReference type="SFLD" id="SFLDG01123">
    <property type="entry name" value="methyltransferase_(Class_B)"/>
    <property type="match status" value="1"/>
</dbReference>
<dbReference type="InterPro" id="IPR058240">
    <property type="entry name" value="rSAM_sf"/>
</dbReference>